<protein>
    <submittedName>
        <fullName evidence="2">Uncharacterized protein</fullName>
    </submittedName>
</protein>
<organism evidence="2 3">
    <name type="scientific">Pleurodeles waltl</name>
    <name type="common">Iberian ribbed newt</name>
    <dbReference type="NCBI Taxonomy" id="8319"/>
    <lineage>
        <taxon>Eukaryota</taxon>
        <taxon>Metazoa</taxon>
        <taxon>Chordata</taxon>
        <taxon>Craniata</taxon>
        <taxon>Vertebrata</taxon>
        <taxon>Euteleostomi</taxon>
        <taxon>Amphibia</taxon>
        <taxon>Batrachia</taxon>
        <taxon>Caudata</taxon>
        <taxon>Salamandroidea</taxon>
        <taxon>Salamandridae</taxon>
        <taxon>Pleurodelinae</taxon>
        <taxon>Pleurodeles</taxon>
    </lineage>
</organism>
<proteinExistence type="predicted"/>
<gene>
    <name evidence="2" type="ORF">NDU88_002674</name>
</gene>
<evidence type="ECO:0000313" key="2">
    <source>
        <dbReference type="EMBL" id="KAJ1215064.1"/>
    </source>
</evidence>
<evidence type="ECO:0000313" key="3">
    <source>
        <dbReference type="Proteomes" id="UP001066276"/>
    </source>
</evidence>
<feature type="region of interest" description="Disordered" evidence="1">
    <location>
        <begin position="1"/>
        <end position="39"/>
    </location>
</feature>
<dbReference type="Proteomes" id="UP001066276">
    <property type="component" value="Chromosome 1_1"/>
</dbReference>
<accession>A0AAV7WT16</accession>
<evidence type="ECO:0000256" key="1">
    <source>
        <dbReference type="SAM" id="MobiDB-lite"/>
    </source>
</evidence>
<dbReference type="EMBL" id="JANPWB010000001">
    <property type="protein sequence ID" value="KAJ1215064.1"/>
    <property type="molecule type" value="Genomic_DNA"/>
</dbReference>
<feature type="compositionally biased region" description="Polar residues" evidence="1">
    <location>
        <begin position="14"/>
        <end position="24"/>
    </location>
</feature>
<keyword evidence="3" id="KW-1185">Reference proteome</keyword>
<dbReference type="AlphaFoldDB" id="A0AAV7WT16"/>
<comment type="caution">
    <text evidence="2">The sequence shown here is derived from an EMBL/GenBank/DDBJ whole genome shotgun (WGS) entry which is preliminary data.</text>
</comment>
<name>A0AAV7WT16_PLEWA</name>
<reference evidence="2" key="1">
    <citation type="journal article" date="2022" name="bioRxiv">
        <title>Sequencing and chromosome-scale assembly of the giantPleurodeles waltlgenome.</title>
        <authorList>
            <person name="Brown T."/>
            <person name="Elewa A."/>
            <person name="Iarovenko S."/>
            <person name="Subramanian E."/>
            <person name="Araus A.J."/>
            <person name="Petzold A."/>
            <person name="Susuki M."/>
            <person name="Suzuki K.-i.T."/>
            <person name="Hayashi T."/>
            <person name="Toyoda A."/>
            <person name="Oliveira C."/>
            <person name="Osipova E."/>
            <person name="Leigh N.D."/>
            <person name="Simon A."/>
            <person name="Yun M.H."/>
        </authorList>
    </citation>
    <scope>NUCLEOTIDE SEQUENCE</scope>
    <source>
        <strain evidence="2">20211129_DDA</strain>
        <tissue evidence="2">Liver</tissue>
    </source>
</reference>
<sequence length="100" mass="11083">MARPALTAKEESGYRNNDTNNQDTSGRRAGSNPEGGQYVFDHANTTPIRHQCHRFGFAGELVQFPLIASNARPGARSTLSRRPMTKHMSCDLPELINLTK</sequence>